<organism evidence="1 2">
    <name type="scientific">Paenibacillus oralis</name>
    <dbReference type="NCBI Taxonomy" id="2490856"/>
    <lineage>
        <taxon>Bacteria</taxon>
        <taxon>Bacillati</taxon>
        <taxon>Bacillota</taxon>
        <taxon>Bacilli</taxon>
        <taxon>Bacillales</taxon>
        <taxon>Paenibacillaceae</taxon>
        <taxon>Paenibacillus</taxon>
    </lineage>
</organism>
<evidence type="ECO:0000313" key="2">
    <source>
        <dbReference type="Proteomes" id="UP000267017"/>
    </source>
</evidence>
<keyword evidence="2" id="KW-1185">Reference proteome</keyword>
<evidence type="ECO:0000313" key="1">
    <source>
        <dbReference type="EMBL" id="RRJ63648.1"/>
    </source>
</evidence>
<dbReference type="InterPro" id="IPR025368">
    <property type="entry name" value="DUF4272"/>
</dbReference>
<dbReference type="Proteomes" id="UP000267017">
    <property type="component" value="Unassembled WGS sequence"/>
</dbReference>
<accession>A0A3P3U212</accession>
<reference evidence="1 2" key="1">
    <citation type="submission" date="2018-11" db="EMBL/GenBank/DDBJ databases">
        <title>Genome sequencing of Paenibacillus sp. KCOM 3021 (= ChDC PVNT-B20).</title>
        <authorList>
            <person name="Kook J.-K."/>
            <person name="Park S.-N."/>
            <person name="Lim Y.K."/>
        </authorList>
    </citation>
    <scope>NUCLEOTIDE SEQUENCE [LARGE SCALE GENOMIC DNA]</scope>
    <source>
        <strain evidence="1 2">KCOM 3021</strain>
    </source>
</reference>
<sequence>MPYFTIFASRNDIRDIGGLVREVFGDGFKVTEGGPGETEFSVLPKGWFKNNKITIRVASEDTDPDYFDNNIPGMMGFYDSIPFEDEELKRRVLLQISVINTMLAIETEKEYGQDYMERFMSLAGKVDGIGFISDGTLLDRDGRVIVYPDGRSDAADFSPRACTRKIRGEDRSTPEGAERKQRNLAYLKEKQIPYLEHLPELPPLSELRVKSREEIARRAAALLIVIQYACDVAQESDLAESKAFVTGLLDQFGVADELAELERDLLEQAEPARQDAINLTWQYEAYWALLWALGVVDSLDFPDHTCDCDFAIKAVSSCEGFAEFLERTSLRRPEEILDEADKIYRLHWACVNDRIQGRDPAGGLIESVVMERRRGLFWMIGYRDEAWDDISMDT</sequence>
<dbReference type="OrthoDB" id="4399984at2"/>
<proteinExistence type="predicted"/>
<comment type="caution">
    <text evidence="1">The sequence shown here is derived from an EMBL/GenBank/DDBJ whole genome shotgun (WGS) entry which is preliminary data.</text>
</comment>
<gene>
    <name evidence="1" type="ORF">EHV15_12450</name>
</gene>
<dbReference type="AlphaFoldDB" id="A0A3P3U212"/>
<dbReference type="EMBL" id="RRCN01000001">
    <property type="protein sequence ID" value="RRJ63648.1"/>
    <property type="molecule type" value="Genomic_DNA"/>
</dbReference>
<dbReference type="Pfam" id="PF14094">
    <property type="entry name" value="DUF4272"/>
    <property type="match status" value="1"/>
</dbReference>
<name>A0A3P3U212_9BACL</name>
<protein>
    <submittedName>
        <fullName evidence="1">DUF4272 domain-containing protein</fullName>
    </submittedName>
</protein>
<dbReference type="RefSeq" id="WP_128631482.1">
    <property type="nucleotide sequence ID" value="NZ_RRCN01000001.1"/>
</dbReference>